<dbReference type="PANTHER" id="PTHR42693">
    <property type="entry name" value="ARYLSULFATASE FAMILY MEMBER"/>
    <property type="match status" value="1"/>
</dbReference>
<proteinExistence type="inferred from homology"/>
<reference evidence="5 6" key="1">
    <citation type="submission" date="2020-01" db="EMBL/GenBank/DDBJ databases">
        <title>Genome analysis.</title>
        <authorList>
            <person name="Wu S."/>
            <person name="Wang G."/>
        </authorList>
    </citation>
    <scope>NUCLEOTIDE SEQUENCE [LARGE SCALE GENOMIC DNA]</scope>
    <source>
        <strain evidence="5 6">SYL130</strain>
    </source>
</reference>
<feature type="chain" id="PRO_5046678209" evidence="3">
    <location>
        <begin position="22"/>
        <end position="459"/>
    </location>
</feature>
<dbReference type="InterPro" id="IPR000917">
    <property type="entry name" value="Sulfatase_N"/>
</dbReference>
<protein>
    <submittedName>
        <fullName evidence="5">Arylsulfatase</fullName>
    </submittedName>
</protein>
<keyword evidence="3" id="KW-0732">Signal</keyword>
<dbReference type="InterPro" id="IPR017850">
    <property type="entry name" value="Alkaline_phosphatase_core_sf"/>
</dbReference>
<keyword evidence="2" id="KW-0378">Hydrolase</keyword>
<evidence type="ECO:0000313" key="5">
    <source>
        <dbReference type="EMBL" id="NCI52084.1"/>
    </source>
</evidence>
<name>A0ABX0A0M5_9BACT</name>
<comment type="similarity">
    <text evidence="1">Belongs to the sulfatase family.</text>
</comment>
<feature type="signal peptide" evidence="3">
    <location>
        <begin position="1"/>
        <end position="21"/>
    </location>
</feature>
<feature type="domain" description="Sulfatase N-terminal" evidence="4">
    <location>
        <begin position="23"/>
        <end position="356"/>
    </location>
</feature>
<dbReference type="EMBL" id="JAACJS010000015">
    <property type="protein sequence ID" value="NCI52084.1"/>
    <property type="molecule type" value="Genomic_DNA"/>
</dbReference>
<dbReference type="Gene3D" id="3.30.1120.10">
    <property type="match status" value="1"/>
</dbReference>
<dbReference type="PANTHER" id="PTHR42693:SF53">
    <property type="entry name" value="ENDO-4-O-SULFATASE"/>
    <property type="match status" value="1"/>
</dbReference>
<evidence type="ECO:0000313" key="6">
    <source>
        <dbReference type="Proteomes" id="UP000753802"/>
    </source>
</evidence>
<dbReference type="SUPFAM" id="SSF53649">
    <property type="entry name" value="Alkaline phosphatase-like"/>
    <property type="match status" value="1"/>
</dbReference>
<dbReference type="InterPro" id="IPR050738">
    <property type="entry name" value="Sulfatase"/>
</dbReference>
<evidence type="ECO:0000256" key="3">
    <source>
        <dbReference type="SAM" id="SignalP"/>
    </source>
</evidence>
<comment type="caution">
    <text evidence="5">The sequence shown here is derived from an EMBL/GenBank/DDBJ whole genome shotgun (WGS) entry which is preliminary data.</text>
</comment>
<dbReference type="CDD" id="cd16145">
    <property type="entry name" value="ARS_like"/>
    <property type="match status" value="1"/>
</dbReference>
<gene>
    <name evidence="5" type="ORF">GWC95_19320</name>
</gene>
<dbReference type="Pfam" id="PF00884">
    <property type="entry name" value="Sulfatase"/>
    <property type="match status" value="1"/>
</dbReference>
<keyword evidence="6" id="KW-1185">Reference proteome</keyword>
<dbReference type="RefSeq" id="WP_161820341.1">
    <property type="nucleotide sequence ID" value="NZ_JAACJS010000015.1"/>
</dbReference>
<evidence type="ECO:0000256" key="2">
    <source>
        <dbReference type="ARBA" id="ARBA00022801"/>
    </source>
</evidence>
<dbReference type="Proteomes" id="UP000753802">
    <property type="component" value="Unassembled WGS sequence"/>
</dbReference>
<accession>A0ABX0A0M5</accession>
<organism evidence="5 6">
    <name type="scientific">Sediminibacterium roseum</name>
    <dbReference type="NCBI Taxonomy" id="1978412"/>
    <lineage>
        <taxon>Bacteria</taxon>
        <taxon>Pseudomonadati</taxon>
        <taxon>Bacteroidota</taxon>
        <taxon>Chitinophagia</taxon>
        <taxon>Chitinophagales</taxon>
        <taxon>Chitinophagaceae</taxon>
        <taxon>Sediminibacterium</taxon>
    </lineage>
</organism>
<sequence length="459" mass="50736">MKLVLSLLLCCVFLQSPIAQQKPNIIFIIADDMGYGDLGCYGQQKIKTPHIDALAAQGKRFTGFYAGSTVCSPSRASLMTGKHTGHAYIRGNGEIAMRAADTILPEMLHTKGYVTGMAGKWGLGNSNTSGAPENKGWDFFSGVINNTEGHFQHPDSAWQIKQRVSTRIKLPDGIYINEWFTSEAMHFIEQNRARPFFLFLSFTLPHAELRVPGKYLQPYLNKDGSSSFAPEKAWADGQHYGGQPYPKAAYAAMVSEVDDHVGQVAALLKKWGLDKNTLIFFTSDNGTHVEGGRTKEDVSFFKSSGVSRGVKRDMYEGGIRAPLIAVWYGKIDAGSTSDHIGAFYDIMPTLAQLTGATPPANDGVSFSPTLFSKPQSQQHDHLYWEFYEKGFKQAVRKGNWKAVRYFNGTDPLPLELYDLSKDVAEQHNIAASNPAMVKEMEGIMAKEHVTAVSPLFQLK</sequence>
<dbReference type="Gene3D" id="3.40.720.10">
    <property type="entry name" value="Alkaline Phosphatase, subunit A"/>
    <property type="match status" value="1"/>
</dbReference>
<evidence type="ECO:0000256" key="1">
    <source>
        <dbReference type="ARBA" id="ARBA00008779"/>
    </source>
</evidence>
<evidence type="ECO:0000259" key="4">
    <source>
        <dbReference type="Pfam" id="PF00884"/>
    </source>
</evidence>